<dbReference type="RefSeq" id="WP_092493498.1">
    <property type="nucleotide sequence ID" value="NZ_FNKD01000003.1"/>
</dbReference>
<name>A0A1H1E2Y7_9BACI</name>
<dbReference type="PIRSF" id="PIRSF000883">
    <property type="entry name" value="Pesterase_MJ0912"/>
    <property type="match status" value="1"/>
</dbReference>
<dbReference type="InterPro" id="IPR029052">
    <property type="entry name" value="Metallo-depent_PP-like"/>
</dbReference>
<proteinExistence type="inferred from homology"/>
<dbReference type="Gene3D" id="3.60.21.10">
    <property type="match status" value="1"/>
</dbReference>
<feature type="domain" description="Calcineurin-like phosphoesterase" evidence="3">
    <location>
        <begin position="6"/>
        <end position="188"/>
    </location>
</feature>
<evidence type="ECO:0000256" key="2">
    <source>
        <dbReference type="RuleBase" id="RU362039"/>
    </source>
</evidence>
<dbReference type="InterPro" id="IPR050126">
    <property type="entry name" value="Ap4A_hydrolase"/>
</dbReference>
<dbReference type="AlphaFoldDB" id="A0A1H1E2Y7"/>
<dbReference type="STRING" id="553311.SAMN05216231_2702"/>
<evidence type="ECO:0000313" key="4">
    <source>
        <dbReference type="EMBL" id="SDQ83132.1"/>
    </source>
</evidence>
<dbReference type="Proteomes" id="UP000199444">
    <property type="component" value="Unassembled WGS sequence"/>
</dbReference>
<dbReference type="GO" id="GO:0046872">
    <property type="term" value="F:metal ion binding"/>
    <property type="evidence" value="ECO:0007669"/>
    <property type="project" value="UniProtKB-KW"/>
</dbReference>
<gene>
    <name evidence="4" type="ORF">SAMN05216231_2702</name>
</gene>
<sequence length="250" mass="28354">MNAGEKVAIIADIHGNSAALKAVMDDIDKDEQIEHIYCLGDLIGIGHETNEVLELLFSRNNISFVMGNHDEAVLKILDGNEPGSVGDEREHHKWIASRLDEKLISKLKSIPMRQNARINGKDFLFVHYHLNGRDEFLPIDNQPTSQRLDDIYELTDVDVICFGHHHTVHHFKSKERLYLNPSSLGCTSKPLAPYAKLRVGDFGQIDVSFIEVSYDNKEFLLGYEKLNVPAGDDILKIFHGNQHLNYIQNL</sequence>
<keyword evidence="5" id="KW-1185">Reference proteome</keyword>
<reference evidence="4 5" key="1">
    <citation type="submission" date="2016-10" db="EMBL/GenBank/DDBJ databases">
        <authorList>
            <person name="de Groot N.N."/>
        </authorList>
    </citation>
    <scope>NUCLEOTIDE SEQUENCE [LARGE SCALE GENOMIC DNA]</scope>
    <source>
        <strain evidence="4 5">CGMCC 1.10449</strain>
    </source>
</reference>
<dbReference type="InterPro" id="IPR024654">
    <property type="entry name" value="Calcineurin-like_PHP_lpxH"/>
</dbReference>
<keyword evidence="2" id="KW-0479">Metal-binding</keyword>
<dbReference type="GO" id="GO:0016791">
    <property type="term" value="F:phosphatase activity"/>
    <property type="evidence" value="ECO:0007669"/>
    <property type="project" value="TreeGrafter"/>
</dbReference>
<dbReference type="EC" id="3.1.4.-" evidence="2"/>
<dbReference type="Pfam" id="PF12850">
    <property type="entry name" value="Metallophos_2"/>
    <property type="match status" value="1"/>
</dbReference>
<dbReference type="InterPro" id="IPR000979">
    <property type="entry name" value="Phosphodiesterase_MJ0936/Vps29"/>
</dbReference>
<organism evidence="4 5">
    <name type="scientific">Virgibacillus salinus</name>
    <dbReference type="NCBI Taxonomy" id="553311"/>
    <lineage>
        <taxon>Bacteria</taxon>
        <taxon>Bacillati</taxon>
        <taxon>Bacillota</taxon>
        <taxon>Bacilli</taxon>
        <taxon>Bacillales</taxon>
        <taxon>Bacillaceae</taxon>
        <taxon>Virgibacillus</taxon>
    </lineage>
</organism>
<dbReference type="CDD" id="cd00838">
    <property type="entry name" value="MPP_superfamily"/>
    <property type="match status" value="1"/>
</dbReference>
<dbReference type="SUPFAM" id="SSF56300">
    <property type="entry name" value="Metallo-dependent phosphatases"/>
    <property type="match status" value="1"/>
</dbReference>
<evidence type="ECO:0000313" key="5">
    <source>
        <dbReference type="Proteomes" id="UP000199444"/>
    </source>
</evidence>
<dbReference type="PANTHER" id="PTHR42850">
    <property type="entry name" value="METALLOPHOSPHOESTERASE"/>
    <property type="match status" value="1"/>
</dbReference>
<dbReference type="PANTHER" id="PTHR42850:SF2">
    <property type="entry name" value="BLL5683 PROTEIN"/>
    <property type="match status" value="1"/>
</dbReference>
<evidence type="ECO:0000256" key="1">
    <source>
        <dbReference type="ARBA" id="ARBA00008950"/>
    </source>
</evidence>
<comment type="similarity">
    <text evidence="1 2">Belongs to the metallophosphoesterase superfamily. YfcE family.</text>
</comment>
<accession>A0A1H1E2Y7</accession>
<dbReference type="NCBIfam" id="TIGR00040">
    <property type="entry name" value="yfcE"/>
    <property type="match status" value="1"/>
</dbReference>
<comment type="cofactor">
    <cofactor evidence="2">
        <name>a divalent metal cation</name>
        <dbReference type="ChEBI" id="CHEBI:60240"/>
    </cofactor>
</comment>
<evidence type="ECO:0000259" key="3">
    <source>
        <dbReference type="Pfam" id="PF12850"/>
    </source>
</evidence>
<dbReference type="GO" id="GO:0005737">
    <property type="term" value="C:cytoplasm"/>
    <property type="evidence" value="ECO:0007669"/>
    <property type="project" value="TreeGrafter"/>
</dbReference>
<protein>
    <recommendedName>
        <fullName evidence="2">Phosphoesterase</fullName>
        <ecNumber evidence="2">3.1.4.-</ecNumber>
    </recommendedName>
</protein>
<dbReference type="InterPro" id="IPR011152">
    <property type="entry name" value="Pesterase_MJ0912"/>
</dbReference>
<dbReference type="EMBL" id="FNKD01000003">
    <property type="protein sequence ID" value="SDQ83132.1"/>
    <property type="molecule type" value="Genomic_DNA"/>
</dbReference>